<feature type="domain" description="SGNH hydrolase-type esterase" evidence="1">
    <location>
        <begin position="64"/>
        <end position="217"/>
    </location>
</feature>
<sequence>MTENTKALTNLDPKITTFQNQLYAKYDLTNQTVTPGQTVFVGSSLMEIFPIERFQAEQELNLTQHIYNRGVRATTTADLLAHLTTQVLALKPSRLFINIGSNDLGFNVPEATFFANYTTILTRIHAELPDTQIFVMAFYPINAVADFGEDPHEHQQFFEFRSNDRIDAANQKVQQLVTGLPNVTFIDASDGLRDKIGNLRQELTFDGAHLLPDGYQIILNNLMPYLQ</sequence>
<dbReference type="PANTHER" id="PTHR30383:SF5">
    <property type="entry name" value="SGNH HYDROLASE-TYPE ESTERASE DOMAIN-CONTAINING PROTEIN"/>
    <property type="match status" value="1"/>
</dbReference>
<dbReference type="Proteomes" id="UP000051442">
    <property type="component" value="Unassembled WGS sequence"/>
</dbReference>
<protein>
    <recommendedName>
        <fullName evidence="1">SGNH hydrolase-type esterase domain-containing protein</fullName>
    </recommendedName>
</protein>
<dbReference type="PATRIC" id="fig|1423804.4.peg.957"/>
<dbReference type="GO" id="GO:0004622">
    <property type="term" value="F:phosphatidylcholine lysophospholipase activity"/>
    <property type="evidence" value="ECO:0007669"/>
    <property type="project" value="TreeGrafter"/>
</dbReference>
<dbReference type="Pfam" id="PF13472">
    <property type="entry name" value="Lipase_GDSL_2"/>
    <property type="match status" value="1"/>
</dbReference>
<dbReference type="PANTHER" id="PTHR30383">
    <property type="entry name" value="THIOESTERASE 1/PROTEASE 1/LYSOPHOSPHOLIPASE L1"/>
    <property type="match status" value="1"/>
</dbReference>
<evidence type="ECO:0000259" key="1">
    <source>
        <dbReference type="Pfam" id="PF13472"/>
    </source>
</evidence>
<organism evidence="2 3">
    <name type="scientific">Secundilactobacillus similis DSM 23365 = JCM 2765</name>
    <dbReference type="NCBI Taxonomy" id="1423804"/>
    <lineage>
        <taxon>Bacteria</taxon>
        <taxon>Bacillati</taxon>
        <taxon>Bacillota</taxon>
        <taxon>Bacilli</taxon>
        <taxon>Lactobacillales</taxon>
        <taxon>Lactobacillaceae</taxon>
        <taxon>Secundilactobacillus</taxon>
    </lineage>
</organism>
<name>A0A0R2F963_9LACO</name>
<proteinExistence type="predicted"/>
<evidence type="ECO:0000313" key="3">
    <source>
        <dbReference type="Proteomes" id="UP000051442"/>
    </source>
</evidence>
<dbReference type="InterPro" id="IPR051532">
    <property type="entry name" value="Ester_Hydrolysis_Enzymes"/>
</dbReference>
<evidence type="ECO:0000313" key="2">
    <source>
        <dbReference type="EMBL" id="KRN21708.1"/>
    </source>
</evidence>
<dbReference type="RefSeq" id="WP_054733107.1">
    <property type="nucleotide sequence ID" value="NZ_AYZM01000105.1"/>
</dbReference>
<reference evidence="2 3" key="1">
    <citation type="journal article" date="2015" name="Genome Announc.">
        <title>Expanding the biotechnology potential of lactobacilli through comparative genomics of 213 strains and associated genera.</title>
        <authorList>
            <person name="Sun Z."/>
            <person name="Harris H.M."/>
            <person name="McCann A."/>
            <person name="Guo C."/>
            <person name="Argimon S."/>
            <person name="Zhang W."/>
            <person name="Yang X."/>
            <person name="Jeffery I.B."/>
            <person name="Cooney J.C."/>
            <person name="Kagawa T.F."/>
            <person name="Liu W."/>
            <person name="Song Y."/>
            <person name="Salvetti E."/>
            <person name="Wrobel A."/>
            <person name="Rasinkangas P."/>
            <person name="Parkhill J."/>
            <person name="Rea M.C."/>
            <person name="O'Sullivan O."/>
            <person name="Ritari J."/>
            <person name="Douillard F.P."/>
            <person name="Paul Ross R."/>
            <person name="Yang R."/>
            <person name="Briner A.E."/>
            <person name="Felis G.E."/>
            <person name="de Vos W.M."/>
            <person name="Barrangou R."/>
            <person name="Klaenhammer T.R."/>
            <person name="Caufield P.W."/>
            <person name="Cui Y."/>
            <person name="Zhang H."/>
            <person name="O'Toole P.W."/>
        </authorList>
    </citation>
    <scope>NUCLEOTIDE SEQUENCE [LARGE SCALE GENOMIC DNA]</scope>
    <source>
        <strain evidence="2 3">DSM 23365</strain>
    </source>
</reference>
<dbReference type="Gene3D" id="3.40.50.1110">
    <property type="entry name" value="SGNH hydrolase"/>
    <property type="match status" value="1"/>
</dbReference>
<dbReference type="SUPFAM" id="SSF52266">
    <property type="entry name" value="SGNH hydrolase"/>
    <property type="match status" value="1"/>
</dbReference>
<dbReference type="EMBL" id="AYZM01000105">
    <property type="protein sequence ID" value="KRN21708.1"/>
    <property type="molecule type" value="Genomic_DNA"/>
</dbReference>
<dbReference type="InterPro" id="IPR013830">
    <property type="entry name" value="SGNH_hydro"/>
</dbReference>
<dbReference type="OrthoDB" id="2513075at2"/>
<accession>A0A0R2F963</accession>
<gene>
    <name evidence="2" type="ORF">FD14_GL000889</name>
</gene>
<dbReference type="AlphaFoldDB" id="A0A0R2F963"/>
<keyword evidence="3" id="KW-1185">Reference proteome</keyword>
<dbReference type="STRING" id="1423804.FD14_GL000889"/>
<dbReference type="InterPro" id="IPR036514">
    <property type="entry name" value="SGNH_hydro_sf"/>
</dbReference>
<comment type="caution">
    <text evidence="2">The sequence shown here is derived from an EMBL/GenBank/DDBJ whole genome shotgun (WGS) entry which is preliminary data.</text>
</comment>